<sequence>MSVPSSKGEEGRSTVHAMTLDLAFLDASLSPARTRARPVNVYDILREGWRETRVDMTLQFFLDPHERHALGSLVIDALVRLCDGAPTIGSAGRSGERIVAADFLGSDEWEIATQVEFIDVYAANRELDVAIVLENKIGHVLNNPLRRYAEIARGDGFANVIVIVLAPSVREHLDVEQRRFVSVAVTYAQLADEIKRSPELIEFLLSPKDLDQRRSLDLLQQFIEARSGDGDMTDLENESRRLEEWRSLLETHGEAIRAFEDARSAIGRLIRDRRKRLEPLIAELLAAEGLSTGREAHGGIREETWNAYYFPSADWSVELKFSADPAHPAIYVYDRRGRTYKDSTIEPLGLDWTATDEQIAGAFVRQVVRVLGEARAGARPQAGGV</sequence>
<dbReference type="KEGG" id="agf:ET445_10570"/>
<proteinExistence type="predicted"/>
<dbReference type="EMBL" id="CP035491">
    <property type="protein sequence ID" value="QAY73722.1"/>
    <property type="molecule type" value="Genomic_DNA"/>
</dbReference>
<organism evidence="1 2">
    <name type="scientific">Agromyces protaetiae</name>
    <dbReference type="NCBI Taxonomy" id="2509455"/>
    <lineage>
        <taxon>Bacteria</taxon>
        <taxon>Bacillati</taxon>
        <taxon>Actinomycetota</taxon>
        <taxon>Actinomycetes</taxon>
        <taxon>Micrococcales</taxon>
        <taxon>Microbacteriaceae</taxon>
        <taxon>Agromyces</taxon>
    </lineage>
</organism>
<accession>A0A4P6FCE7</accession>
<evidence type="ECO:0000313" key="1">
    <source>
        <dbReference type="EMBL" id="QAY73722.1"/>
    </source>
</evidence>
<keyword evidence="2" id="KW-1185">Reference proteome</keyword>
<name>A0A4P6FCE7_9MICO</name>
<dbReference type="InterPro" id="IPR029470">
    <property type="entry name" value="PDDEXK_4"/>
</dbReference>
<protein>
    <recommendedName>
        <fullName evidence="3">PD-(D/E)XK nuclease family protein</fullName>
    </recommendedName>
</protein>
<dbReference type="Proteomes" id="UP000291259">
    <property type="component" value="Chromosome"/>
</dbReference>
<evidence type="ECO:0008006" key="3">
    <source>
        <dbReference type="Google" id="ProtNLM"/>
    </source>
</evidence>
<dbReference type="AlphaFoldDB" id="A0A4P6FCE7"/>
<gene>
    <name evidence="1" type="ORF">ET445_10570</name>
</gene>
<dbReference type="OrthoDB" id="6770443at2"/>
<dbReference type="Pfam" id="PF14281">
    <property type="entry name" value="PDDEXK_4"/>
    <property type="match status" value="1"/>
</dbReference>
<reference evidence="1 2" key="1">
    <citation type="submission" date="2019-01" db="EMBL/GenBank/DDBJ databases">
        <title>Genome sequencing of strain FW100M-8.</title>
        <authorList>
            <person name="Heo J."/>
            <person name="Kim S.-J."/>
            <person name="Kim J.-S."/>
            <person name="Hong S.-B."/>
            <person name="Kwon S.-W."/>
        </authorList>
    </citation>
    <scope>NUCLEOTIDE SEQUENCE [LARGE SCALE GENOMIC DNA]</scope>
    <source>
        <strain evidence="1 2">FW100M-8</strain>
    </source>
</reference>
<evidence type="ECO:0000313" key="2">
    <source>
        <dbReference type="Proteomes" id="UP000291259"/>
    </source>
</evidence>